<evidence type="ECO:0000313" key="3">
    <source>
        <dbReference type="Proteomes" id="UP001237592"/>
    </source>
</evidence>
<feature type="compositionally biased region" description="Basic residues" evidence="1">
    <location>
        <begin position="1"/>
        <end position="12"/>
    </location>
</feature>
<dbReference type="EMBL" id="JAVFKP010000018">
    <property type="protein sequence ID" value="MDQ4629861.1"/>
    <property type="molecule type" value="Genomic_DNA"/>
</dbReference>
<gene>
    <name evidence="2" type="ORF">RB624_28605</name>
</gene>
<sequence>MEHERLRHKPRSMAHTAARDRPDTPQLRVADGGAPMQQYRYARSPASLPRQPGPAASMGAQGSSAFRAIAAAMGEQHGVDTSTLRATHNSPFPATVEADATLQGNKVHFAPGKDSEPNIRHEVGHHIINVLRGTPPRADGRVNGQAVNTSDEAGADRLMRQPLQRKAAPPQPLAASGQAHDNGPVQRTIGSANRYISDNELWRNGRNDVFSLLAELYWEGSDEYDEIYRELMQDLPEFPGPATDGWDPVTSVDAEMFLAEEIEKLGAMYGDMPEGVRDRVIEWNGKVSRQGLARRKEKSSDAARKRSKVMNAAGDSLKLYHAKTAPTKNKQPPGGQGKSVFFNQNQFDYFRSSAANVQRDILGLTGDTKRGDAAFVNQLSQIYKPASSTLANEEEEQSALLKADVEPDEGSPLGTIVYRNSGGQGHPGPKLGAEVNSFTYNLLLKNSTTRTYAPAKKIGVPKEYLNSKKYRTEARKLVHHDFDTPEDYEAELFRHYRQIVSGAKRIYGDKECVFGEYALKLVYAGMDGETDFFTYPALIFEIQDKEELSIKVPKIKEGILDKWNAVSDIKMTERQSFGFLYPAISDLEKSIRIWPGQYDIEAFLATLQKVIPPHAEVARRRRRRGGRLSLLQNTLKRSMNLAKGAVGRVARENDKVKVLLNRIASNYGKGLKILNRWRSWETDVVFAEATQVIENINEAVLHLSTEYDQGAARGEMEAAVLRHYTGPVQRAGYTIASFYLTHSGQQGSSSAMMFHGADTAFVKKSVKDRGPVYFETMTSTSGTKSLSLVDPAYNFTTREELTAFGKQKIGDAQIYDMTNMDPDALPGLLGKNTHEQISLYVSLSKHFQFGTDSTNLGFVMHLQKAGDEAPVGDYVPKGAVWDMRLKKIPKKPDHVPAVPSALYHHASLLLDAQTSTSKVAGKRKREEDS</sequence>
<dbReference type="Proteomes" id="UP001237592">
    <property type="component" value="Unassembled WGS sequence"/>
</dbReference>
<protein>
    <recommendedName>
        <fullName evidence="4">DUF4157 domain-containing protein</fullName>
    </recommendedName>
</protein>
<comment type="caution">
    <text evidence="2">The sequence shown here is derived from an EMBL/GenBank/DDBJ whole genome shotgun (WGS) entry which is preliminary data.</text>
</comment>
<evidence type="ECO:0000256" key="1">
    <source>
        <dbReference type="SAM" id="MobiDB-lite"/>
    </source>
</evidence>
<organism evidence="2 3">
    <name type="scientific">Janthinobacterium lividum</name>
    <dbReference type="NCBI Taxonomy" id="29581"/>
    <lineage>
        <taxon>Bacteria</taxon>
        <taxon>Pseudomonadati</taxon>
        <taxon>Pseudomonadota</taxon>
        <taxon>Betaproteobacteria</taxon>
        <taxon>Burkholderiales</taxon>
        <taxon>Oxalobacteraceae</taxon>
        <taxon>Janthinobacterium</taxon>
    </lineage>
</organism>
<dbReference type="RefSeq" id="WP_307780800.1">
    <property type="nucleotide sequence ID" value="NZ_JAVFKP010000018.1"/>
</dbReference>
<feature type="region of interest" description="Disordered" evidence="1">
    <location>
        <begin position="1"/>
        <end position="34"/>
    </location>
</feature>
<feature type="region of interest" description="Disordered" evidence="1">
    <location>
        <begin position="163"/>
        <end position="185"/>
    </location>
</feature>
<evidence type="ECO:0000313" key="2">
    <source>
        <dbReference type="EMBL" id="MDQ4629861.1"/>
    </source>
</evidence>
<proteinExistence type="predicted"/>
<accession>A0ABU0Y5E3</accession>
<reference evidence="2 3" key="1">
    <citation type="submission" date="2023-08" db="EMBL/GenBank/DDBJ databases">
        <title>Draft genome sequence of Janthinobacterium lividum.</title>
        <authorList>
            <person name="Chun B.H."/>
            <person name="Lee Y."/>
        </authorList>
    </citation>
    <scope>NUCLEOTIDE SEQUENCE [LARGE SCALE GENOMIC DNA]</scope>
    <source>
        <strain evidence="2 3">AMJK</strain>
    </source>
</reference>
<evidence type="ECO:0008006" key="4">
    <source>
        <dbReference type="Google" id="ProtNLM"/>
    </source>
</evidence>
<keyword evidence="3" id="KW-1185">Reference proteome</keyword>
<name>A0ABU0Y5E3_9BURK</name>